<sequence length="319" mass="35253">MKPLENKIALVAGSTRGAGRGIACMLGEAGATVYCTGRSTRGDLASGVHRPETIDETAEIVTALGGKGIAIKTDHSDETQVAALCERIGREQGRLDVLVNDVWGGDELTEWGKPFWKIENLSNGFKMLQQAINTHIITSKYAVPLMLPAQKGLIIEITDGDGYFYRGQLLYDLVKTSIIRLAFGMAEELKEHNIAALALTPGFLRSEAMLGYFGVTEENWEEGVKKDKNFIASETPWFVGRAAAALAADPGVFAKTGKVFSSWNLSDEYGFKDRDGSTPHWGKHLENVIPDYRYKRLDDEFYSYWRFISGKRVGDGAWE</sequence>
<organism evidence="1 2">
    <name type="scientific">Chitinophaga chungangae</name>
    <dbReference type="NCBI Taxonomy" id="2821488"/>
    <lineage>
        <taxon>Bacteria</taxon>
        <taxon>Pseudomonadati</taxon>
        <taxon>Bacteroidota</taxon>
        <taxon>Chitinophagia</taxon>
        <taxon>Chitinophagales</taxon>
        <taxon>Chitinophagaceae</taxon>
        <taxon>Chitinophaga</taxon>
    </lineage>
</organism>
<name>A0ABS3Y7D6_9BACT</name>
<dbReference type="RefSeq" id="WP_209141962.1">
    <property type="nucleotide sequence ID" value="NZ_JAGHKP010000001.1"/>
</dbReference>
<dbReference type="Proteomes" id="UP000679126">
    <property type="component" value="Unassembled WGS sequence"/>
</dbReference>
<dbReference type="Pfam" id="PF00106">
    <property type="entry name" value="adh_short"/>
    <property type="match status" value="1"/>
</dbReference>
<dbReference type="Gene3D" id="3.40.50.720">
    <property type="entry name" value="NAD(P)-binding Rossmann-like Domain"/>
    <property type="match status" value="1"/>
</dbReference>
<dbReference type="PANTHER" id="PTHR44147:SF2">
    <property type="entry name" value="DEHYDROGENASE_REDUCTASE SDR FAMILY MEMBER 1"/>
    <property type="match status" value="1"/>
</dbReference>
<dbReference type="PANTHER" id="PTHR44147">
    <property type="entry name" value="DEHYDROGENASE/REDUCTASE SDR FAMILY MEMBER 1"/>
    <property type="match status" value="1"/>
</dbReference>
<evidence type="ECO:0000313" key="2">
    <source>
        <dbReference type="Proteomes" id="UP000679126"/>
    </source>
</evidence>
<keyword evidence="2" id="KW-1185">Reference proteome</keyword>
<dbReference type="SUPFAM" id="SSF51735">
    <property type="entry name" value="NAD(P)-binding Rossmann-fold domains"/>
    <property type="match status" value="1"/>
</dbReference>
<dbReference type="EMBL" id="JAGHKP010000001">
    <property type="protein sequence ID" value="MBO9150573.1"/>
    <property type="molecule type" value="Genomic_DNA"/>
</dbReference>
<dbReference type="InterPro" id="IPR036291">
    <property type="entry name" value="NAD(P)-bd_dom_sf"/>
</dbReference>
<gene>
    <name evidence="1" type="ORF">J7I43_00020</name>
</gene>
<dbReference type="NCBIfam" id="NF006159">
    <property type="entry name" value="PRK08303.1"/>
    <property type="match status" value="1"/>
</dbReference>
<protein>
    <submittedName>
        <fullName evidence="1">SDR family NAD(P)-dependent oxidoreductase</fullName>
    </submittedName>
</protein>
<comment type="caution">
    <text evidence="1">The sequence shown here is derived from an EMBL/GenBank/DDBJ whole genome shotgun (WGS) entry which is preliminary data.</text>
</comment>
<dbReference type="InterPro" id="IPR002347">
    <property type="entry name" value="SDR_fam"/>
</dbReference>
<dbReference type="PRINTS" id="PR00081">
    <property type="entry name" value="GDHRDH"/>
</dbReference>
<evidence type="ECO:0000313" key="1">
    <source>
        <dbReference type="EMBL" id="MBO9150573.1"/>
    </source>
</evidence>
<proteinExistence type="predicted"/>
<accession>A0ABS3Y7D6</accession>
<reference evidence="2" key="1">
    <citation type="submission" date="2021-03" db="EMBL/GenBank/DDBJ databases">
        <title>Assistant Professor.</title>
        <authorList>
            <person name="Huq M.A."/>
        </authorList>
    </citation>
    <scope>NUCLEOTIDE SEQUENCE [LARGE SCALE GENOMIC DNA]</scope>
    <source>
        <strain evidence="2">MAH-28</strain>
    </source>
</reference>